<proteinExistence type="predicted"/>
<evidence type="ECO:0000313" key="3">
    <source>
        <dbReference type="Proteomes" id="UP001597641"/>
    </source>
</evidence>
<name>A0ABW6BZH9_9BACT</name>
<keyword evidence="1" id="KW-0472">Membrane</keyword>
<keyword evidence="1" id="KW-1133">Transmembrane helix</keyword>
<organism evidence="2 3">
    <name type="scientific">Pontibacter toksunensis</name>
    <dbReference type="NCBI Taxonomy" id="1332631"/>
    <lineage>
        <taxon>Bacteria</taxon>
        <taxon>Pseudomonadati</taxon>
        <taxon>Bacteroidota</taxon>
        <taxon>Cytophagia</taxon>
        <taxon>Cytophagales</taxon>
        <taxon>Hymenobacteraceae</taxon>
        <taxon>Pontibacter</taxon>
    </lineage>
</organism>
<dbReference type="RefSeq" id="WP_377488304.1">
    <property type="nucleotide sequence ID" value="NZ_JBHUOX010000018.1"/>
</dbReference>
<reference evidence="3" key="1">
    <citation type="journal article" date="2019" name="Int. J. Syst. Evol. Microbiol.">
        <title>The Global Catalogue of Microorganisms (GCM) 10K type strain sequencing project: providing services to taxonomists for standard genome sequencing and annotation.</title>
        <authorList>
            <consortium name="The Broad Institute Genomics Platform"/>
            <consortium name="The Broad Institute Genome Sequencing Center for Infectious Disease"/>
            <person name="Wu L."/>
            <person name="Ma J."/>
        </authorList>
    </citation>
    <scope>NUCLEOTIDE SEQUENCE [LARGE SCALE GENOMIC DNA]</scope>
    <source>
        <strain evidence="3">KCTC 23984</strain>
    </source>
</reference>
<gene>
    <name evidence="2" type="ORF">ACFS7Z_19680</name>
</gene>
<keyword evidence="3" id="KW-1185">Reference proteome</keyword>
<evidence type="ECO:0000256" key="1">
    <source>
        <dbReference type="SAM" id="Phobius"/>
    </source>
</evidence>
<protein>
    <submittedName>
        <fullName evidence="2">Uncharacterized protein</fullName>
    </submittedName>
</protein>
<dbReference type="Proteomes" id="UP001597641">
    <property type="component" value="Unassembled WGS sequence"/>
</dbReference>
<accession>A0ABW6BZH9</accession>
<keyword evidence="1" id="KW-0812">Transmembrane</keyword>
<dbReference type="EMBL" id="JBHUOX010000018">
    <property type="protein sequence ID" value="MFD3002601.1"/>
    <property type="molecule type" value="Genomic_DNA"/>
</dbReference>
<evidence type="ECO:0000313" key="2">
    <source>
        <dbReference type="EMBL" id="MFD3002601.1"/>
    </source>
</evidence>
<feature type="transmembrane region" description="Helical" evidence="1">
    <location>
        <begin position="21"/>
        <end position="41"/>
    </location>
</feature>
<comment type="caution">
    <text evidence="2">The sequence shown here is derived from an EMBL/GenBank/DDBJ whole genome shotgun (WGS) entry which is preliminary data.</text>
</comment>
<sequence>MKVRDIALQARLWKQSYLKRAGYISCPLLYLQKLFLLNYSMNNPHLP</sequence>